<dbReference type="RefSeq" id="WP_337309401.1">
    <property type="nucleotide sequence ID" value="NZ_JAEKNS010000037.1"/>
</dbReference>
<evidence type="ECO:0000313" key="8">
    <source>
        <dbReference type="Proteomes" id="UP000606991"/>
    </source>
</evidence>
<accession>A0A934N4F2</accession>
<evidence type="ECO:0000313" key="7">
    <source>
        <dbReference type="EMBL" id="MBJ7593793.1"/>
    </source>
</evidence>
<feature type="transmembrane region" description="Helical" evidence="5">
    <location>
        <begin position="20"/>
        <end position="43"/>
    </location>
</feature>
<organism evidence="7 8">
    <name type="scientific">Candidatus Aeolococcus gillhamiae</name>
    <dbReference type="NCBI Taxonomy" id="3127015"/>
    <lineage>
        <taxon>Bacteria</taxon>
        <taxon>Bacillati</taxon>
        <taxon>Candidatus Dormiibacterota</taxon>
        <taxon>Candidatus Dormibacteria</taxon>
        <taxon>Candidatus Aeolococcales</taxon>
        <taxon>Candidatus Aeolococcaceae</taxon>
        <taxon>Candidatus Aeolococcus</taxon>
    </lineage>
</organism>
<dbReference type="InterPro" id="IPR044880">
    <property type="entry name" value="NCX_ion-bd_dom_sf"/>
</dbReference>
<reference evidence="7 8" key="1">
    <citation type="submission" date="2020-10" db="EMBL/GenBank/DDBJ databases">
        <title>Ca. Dormibacterota MAGs.</title>
        <authorList>
            <person name="Montgomery K."/>
        </authorList>
    </citation>
    <scope>NUCLEOTIDE SEQUENCE [LARGE SCALE GENOMIC DNA]</scope>
    <source>
        <strain evidence="7">SC8812_S17_18</strain>
    </source>
</reference>
<dbReference type="GO" id="GO:0055085">
    <property type="term" value="P:transmembrane transport"/>
    <property type="evidence" value="ECO:0007669"/>
    <property type="project" value="InterPro"/>
</dbReference>
<gene>
    <name evidence="7" type="ORF">JF886_02855</name>
</gene>
<keyword evidence="3 5" id="KW-1133">Transmembrane helix</keyword>
<dbReference type="InterPro" id="IPR004837">
    <property type="entry name" value="NaCa_Exmemb"/>
</dbReference>
<evidence type="ECO:0000256" key="3">
    <source>
        <dbReference type="ARBA" id="ARBA00022989"/>
    </source>
</evidence>
<evidence type="ECO:0000256" key="1">
    <source>
        <dbReference type="ARBA" id="ARBA00004141"/>
    </source>
</evidence>
<keyword evidence="4 5" id="KW-0472">Membrane</keyword>
<dbReference type="AlphaFoldDB" id="A0A934N4F2"/>
<protein>
    <recommendedName>
        <fullName evidence="6">Sodium/calcium exchanger membrane region domain-containing protein</fullName>
    </recommendedName>
</protein>
<proteinExistence type="predicted"/>
<dbReference type="GO" id="GO:0016020">
    <property type="term" value="C:membrane"/>
    <property type="evidence" value="ECO:0007669"/>
    <property type="project" value="UniProtKB-SubCell"/>
</dbReference>
<evidence type="ECO:0000256" key="5">
    <source>
        <dbReference type="SAM" id="Phobius"/>
    </source>
</evidence>
<comment type="caution">
    <text evidence="7">The sequence shown here is derived from an EMBL/GenBank/DDBJ whole genome shotgun (WGS) entry which is preliminary data.</text>
</comment>
<comment type="subcellular location">
    <subcellularLocation>
        <location evidence="1">Membrane</location>
        <topology evidence="1">Multi-pass membrane protein</topology>
    </subcellularLocation>
</comment>
<dbReference type="EMBL" id="JAEKNS010000037">
    <property type="protein sequence ID" value="MBJ7593793.1"/>
    <property type="molecule type" value="Genomic_DNA"/>
</dbReference>
<dbReference type="Proteomes" id="UP000606991">
    <property type="component" value="Unassembled WGS sequence"/>
</dbReference>
<sequence length="74" mass="7353">MRPKNIAVGLAAGSRGDAEIALGTAFGGAIFLVCFALGLGALIAPLRASLPRTCSVEIEGLGRLTNPIVAASSS</sequence>
<feature type="domain" description="Sodium/calcium exchanger membrane region" evidence="6">
    <location>
        <begin position="8"/>
        <end position="48"/>
    </location>
</feature>
<dbReference type="Pfam" id="PF01699">
    <property type="entry name" value="Na_Ca_ex"/>
    <property type="match status" value="1"/>
</dbReference>
<evidence type="ECO:0000259" key="6">
    <source>
        <dbReference type="Pfam" id="PF01699"/>
    </source>
</evidence>
<evidence type="ECO:0000256" key="2">
    <source>
        <dbReference type="ARBA" id="ARBA00022692"/>
    </source>
</evidence>
<name>A0A934N4F2_9BACT</name>
<keyword evidence="2 5" id="KW-0812">Transmembrane</keyword>
<evidence type="ECO:0000256" key="4">
    <source>
        <dbReference type="ARBA" id="ARBA00023136"/>
    </source>
</evidence>
<dbReference type="Gene3D" id="1.20.1420.30">
    <property type="entry name" value="NCX, central ion-binding region"/>
    <property type="match status" value="1"/>
</dbReference>